<sequence>MTTAQCNFVNVFFIACAAVLMVTYLYVYNNLITTNIQFKKGNEKVAVAHGPDYDDEKIDMFVEEEQIRRASLLAKYCKSNGSLHANSLKTFYFVVYDKKKIIYCRTGKTGSTTTSRLLYNLENGVNLNAGAMKTSDSLSKPRLLNSYTEEEIALRLSTYFTLLVTRNPIERLASAWMSRFLSNPHLRYNEQYRSMLQTISSKESNVVKETKGDNMTKQIPFLAFVRAATDNKKKWENRHWIPVSDACSPCKVPYDFIAHTETLADDLRLFLRKVGVTNRDHILPRTKQRAAAENLPNIYGFIPMEDVKRVIRKFKSDFEMFGYSYEEKFLEILKT</sequence>
<evidence type="ECO:0000256" key="9">
    <source>
        <dbReference type="RuleBase" id="RU364020"/>
    </source>
</evidence>
<organism evidence="10 11">
    <name type="scientific">Branchiostoma belcheri</name>
    <name type="common">Amphioxus</name>
    <dbReference type="NCBI Taxonomy" id="7741"/>
    <lineage>
        <taxon>Eukaryota</taxon>
        <taxon>Metazoa</taxon>
        <taxon>Chordata</taxon>
        <taxon>Cephalochordata</taxon>
        <taxon>Leptocardii</taxon>
        <taxon>Amphioxiformes</taxon>
        <taxon>Branchiostomatidae</taxon>
        <taxon>Branchiostoma</taxon>
    </lineage>
</organism>
<keyword evidence="6 9" id="KW-0333">Golgi apparatus</keyword>
<keyword evidence="3 9" id="KW-0808">Transferase</keyword>
<evidence type="ECO:0000256" key="1">
    <source>
        <dbReference type="ARBA" id="ARBA00004323"/>
    </source>
</evidence>
<keyword evidence="8 9" id="KW-0325">Glycoprotein</keyword>
<dbReference type="AlphaFoldDB" id="A0A6P4Y8R5"/>
<dbReference type="GeneID" id="109470808"/>
<keyword evidence="5 9" id="KW-1133">Transmembrane helix</keyword>
<dbReference type="InterPro" id="IPR005331">
    <property type="entry name" value="Sulfotransferase"/>
</dbReference>
<dbReference type="RefSeq" id="XP_019625445.1">
    <property type="nucleotide sequence ID" value="XM_019769886.1"/>
</dbReference>
<evidence type="ECO:0000256" key="7">
    <source>
        <dbReference type="ARBA" id="ARBA00023136"/>
    </source>
</evidence>
<evidence type="ECO:0000256" key="5">
    <source>
        <dbReference type="ARBA" id="ARBA00022989"/>
    </source>
</evidence>
<dbReference type="GO" id="GO:0016051">
    <property type="term" value="P:carbohydrate biosynthetic process"/>
    <property type="evidence" value="ECO:0007669"/>
    <property type="project" value="InterPro"/>
</dbReference>
<protein>
    <recommendedName>
        <fullName evidence="9">Carbohydrate sulfotransferase</fullName>
        <ecNumber evidence="9">2.8.2.-</ecNumber>
    </recommendedName>
</protein>
<comment type="similarity">
    <text evidence="2 9">Belongs to the sulfotransferase 2 family.</text>
</comment>
<dbReference type="GO" id="GO:0000139">
    <property type="term" value="C:Golgi membrane"/>
    <property type="evidence" value="ECO:0007669"/>
    <property type="project" value="UniProtKB-SubCell"/>
</dbReference>
<keyword evidence="10" id="KW-1185">Reference proteome</keyword>
<evidence type="ECO:0000256" key="2">
    <source>
        <dbReference type="ARBA" id="ARBA00006339"/>
    </source>
</evidence>
<keyword evidence="9" id="KW-0735">Signal-anchor</keyword>
<dbReference type="EC" id="2.8.2.-" evidence="9"/>
<dbReference type="PANTHER" id="PTHR12137">
    <property type="entry name" value="CARBOHYDRATE SULFOTRANSFERASE"/>
    <property type="match status" value="1"/>
</dbReference>
<reference evidence="11" key="1">
    <citation type="submission" date="2025-08" db="UniProtKB">
        <authorList>
            <consortium name="RefSeq"/>
        </authorList>
    </citation>
    <scope>IDENTIFICATION</scope>
    <source>
        <tissue evidence="11">Gonad</tissue>
    </source>
</reference>
<dbReference type="OrthoDB" id="2019940at2759"/>
<comment type="subcellular location">
    <subcellularLocation>
        <location evidence="1 9">Golgi apparatus membrane</location>
        <topology evidence="1 9">Single-pass type II membrane protein</topology>
    </subcellularLocation>
</comment>
<dbReference type="InterPro" id="IPR027417">
    <property type="entry name" value="P-loop_NTPase"/>
</dbReference>
<accession>A0A6P4Y8R5</accession>
<evidence type="ECO:0000256" key="8">
    <source>
        <dbReference type="ARBA" id="ARBA00023180"/>
    </source>
</evidence>
<evidence type="ECO:0000256" key="3">
    <source>
        <dbReference type="ARBA" id="ARBA00022679"/>
    </source>
</evidence>
<name>A0A6P4Y8R5_BRABE</name>
<dbReference type="Proteomes" id="UP000515135">
    <property type="component" value="Unplaced"/>
</dbReference>
<evidence type="ECO:0000256" key="6">
    <source>
        <dbReference type="ARBA" id="ARBA00023034"/>
    </source>
</evidence>
<evidence type="ECO:0000256" key="4">
    <source>
        <dbReference type="ARBA" id="ARBA00022692"/>
    </source>
</evidence>
<keyword evidence="9" id="KW-0119">Carbohydrate metabolism</keyword>
<dbReference type="Pfam" id="PF03567">
    <property type="entry name" value="Sulfotransfer_2"/>
    <property type="match status" value="1"/>
</dbReference>
<gene>
    <name evidence="11" type="primary">LOC109470808</name>
</gene>
<evidence type="ECO:0000313" key="10">
    <source>
        <dbReference type="Proteomes" id="UP000515135"/>
    </source>
</evidence>
<dbReference type="InterPro" id="IPR018011">
    <property type="entry name" value="Carb_sulfotrans_8-10"/>
</dbReference>
<dbReference type="GO" id="GO:0008146">
    <property type="term" value="F:sulfotransferase activity"/>
    <property type="evidence" value="ECO:0007669"/>
    <property type="project" value="InterPro"/>
</dbReference>
<keyword evidence="4 9" id="KW-0812">Transmembrane</keyword>
<dbReference type="KEGG" id="bbel:109470808"/>
<dbReference type="PANTHER" id="PTHR12137:SF33">
    <property type="entry name" value="CARBOHYDRATE SULFOTRANSFERASE 14"/>
    <property type="match status" value="1"/>
</dbReference>
<dbReference type="Gene3D" id="3.40.50.300">
    <property type="entry name" value="P-loop containing nucleotide triphosphate hydrolases"/>
    <property type="match status" value="1"/>
</dbReference>
<feature type="transmembrane region" description="Helical" evidence="9">
    <location>
        <begin position="7"/>
        <end position="27"/>
    </location>
</feature>
<keyword evidence="7 9" id="KW-0472">Membrane</keyword>
<proteinExistence type="inferred from homology"/>
<evidence type="ECO:0000313" key="11">
    <source>
        <dbReference type="RefSeq" id="XP_019625445.1"/>
    </source>
</evidence>